<gene>
    <name evidence="1" type="ORF">CPELLU_LOCUS7001</name>
</gene>
<dbReference type="Proteomes" id="UP000789759">
    <property type="component" value="Unassembled WGS sequence"/>
</dbReference>
<protein>
    <submittedName>
        <fullName evidence="1">7933_t:CDS:1</fullName>
    </submittedName>
</protein>
<dbReference type="AlphaFoldDB" id="A0A9N9GE74"/>
<reference evidence="1" key="1">
    <citation type="submission" date="2021-06" db="EMBL/GenBank/DDBJ databases">
        <authorList>
            <person name="Kallberg Y."/>
            <person name="Tangrot J."/>
            <person name="Rosling A."/>
        </authorList>
    </citation>
    <scope>NUCLEOTIDE SEQUENCE</scope>
    <source>
        <strain evidence="1">FL966</strain>
    </source>
</reference>
<dbReference type="OrthoDB" id="2434520at2759"/>
<evidence type="ECO:0000313" key="2">
    <source>
        <dbReference type="Proteomes" id="UP000789759"/>
    </source>
</evidence>
<proteinExistence type="predicted"/>
<dbReference type="EMBL" id="CAJVQA010004545">
    <property type="protein sequence ID" value="CAG8601183.1"/>
    <property type="molecule type" value="Genomic_DNA"/>
</dbReference>
<comment type="caution">
    <text evidence="1">The sequence shown here is derived from an EMBL/GenBank/DDBJ whole genome shotgun (WGS) entry which is preliminary data.</text>
</comment>
<organism evidence="1 2">
    <name type="scientific">Cetraspora pellucida</name>
    <dbReference type="NCBI Taxonomy" id="1433469"/>
    <lineage>
        <taxon>Eukaryota</taxon>
        <taxon>Fungi</taxon>
        <taxon>Fungi incertae sedis</taxon>
        <taxon>Mucoromycota</taxon>
        <taxon>Glomeromycotina</taxon>
        <taxon>Glomeromycetes</taxon>
        <taxon>Diversisporales</taxon>
        <taxon>Gigasporaceae</taxon>
        <taxon>Cetraspora</taxon>
    </lineage>
</organism>
<sequence length="116" mass="13335">MHHRGQGQGYKQHKAKHVTELDNTNTIEYLFLTSCKEVLKQLHTTIYLSFDELWGIPDETQLRAELLALEVQSNQNNYNTKVVIIAEEKEYDSLSAELWGSFAVPILQAVNEDELT</sequence>
<name>A0A9N9GE74_9GLOM</name>
<evidence type="ECO:0000313" key="1">
    <source>
        <dbReference type="EMBL" id="CAG8601183.1"/>
    </source>
</evidence>
<accession>A0A9N9GE74</accession>
<keyword evidence="2" id="KW-1185">Reference proteome</keyword>